<evidence type="ECO:0000313" key="4">
    <source>
        <dbReference type="EMBL" id="PLB34224.1"/>
    </source>
</evidence>
<feature type="region of interest" description="Disordered" evidence="1">
    <location>
        <begin position="243"/>
        <end position="296"/>
    </location>
</feature>
<feature type="domain" description="DUF7136" evidence="3">
    <location>
        <begin position="24"/>
        <end position="205"/>
    </location>
</feature>
<sequence>MLPMLLPIALLALGAPAALAKASNPGRIEIDLVFPKGKTTYNEMTVPPVVFALQNAPTAAFFRYTINWEINGDQPSFFASGSFDSDSWQKQFNYTAGDVGILADSTYWGEDIKAGEYTLSWEYSTTTCTDRGDSILIKTGNVRTGSVRFRIVEDSSGTDELFSGCPQYLGAITAKDPSDSCPELVSGEDGKPDPCQAKVNEKQIACLESYFKGETNMDSCTAAFDDIKSGDKVEWKYAKEARKAGRHAGDDEPMGSSAGGSSSSSSTSDSASENTSENTNQGDDSDSDTRKKSIGAVMRPGLSVLGAIVIAGTVL</sequence>
<keyword evidence="2" id="KW-0732">Signal</keyword>
<dbReference type="EMBL" id="KZ559183">
    <property type="protein sequence ID" value="PLB34224.1"/>
    <property type="molecule type" value="Genomic_DNA"/>
</dbReference>
<reference evidence="4 5" key="1">
    <citation type="submission" date="2017-12" db="EMBL/GenBank/DDBJ databases">
        <authorList>
            <consortium name="DOE Joint Genome Institute"/>
            <person name="Haridas S."/>
            <person name="Kjaerbolling I."/>
            <person name="Vesth T.C."/>
            <person name="Frisvad J.C."/>
            <person name="Nybo J.L."/>
            <person name="Theobald S."/>
            <person name="Kuo A."/>
            <person name="Bowyer P."/>
            <person name="Matsuda Y."/>
            <person name="Mondo S."/>
            <person name="Lyhne E.K."/>
            <person name="Kogle M.E."/>
            <person name="Clum A."/>
            <person name="Lipzen A."/>
            <person name="Salamov A."/>
            <person name="Ngan C.Y."/>
            <person name="Daum C."/>
            <person name="Chiniquy J."/>
            <person name="Barry K."/>
            <person name="LaButti K."/>
            <person name="Simmons B.A."/>
            <person name="Magnuson J.K."/>
            <person name="Mortensen U.H."/>
            <person name="Larsen T.O."/>
            <person name="Grigoriev I.V."/>
            <person name="Baker S.E."/>
            <person name="Andersen M.R."/>
            <person name="Nordberg H.P."/>
            <person name="Cantor M.N."/>
            <person name="Hua S.X."/>
        </authorList>
    </citation>
    <scope>NUCLEOTIDE SEQUENCE [LARGE SCALE GENOMIC DNA]</scope>
    <source>
        <strain evidence="4 5">CBS 102.13</strain>
    </source>
</reference>
<evidence type="ECO:0000256" key="2">
    <source>
        <dbReference type="SAM" id="SignalP"/>
    </source>
</evidence>
<evidence type="ECO:0000313" key="5">
    <source>
        <dbReference type="Proteomes" id="UP000234585"/>
    </source>
</evidence>
<dbReference type="GeneID" id="36525241"/>
<dbReference type="OrthoDB" id="4490227at2759"/>
<feature type="chain" id="PRO_5014150327" description="DUF7136 domain-containing protein" evidence="2">
    <location>
        <begin position="21"/>
        <end position="315"/>
    </location>
</feature>
<dbReference type="AlphaFoldDB" id="A0A2I2F0R3"/>
<dbReference type="Pfam" id="PF23584">
    <property type="entry name" value="DUF7136"/>
    <property type="match status" value="1"/>
</dbReference>
<name>A0A2I2F0R3_ASPCN</name>
<proteinExistence type="predicted"/>
<dbReference type="InterPro" id="IPR055560">
    <property type="entry name" value="DUF7136"/>
</dbReference>
<accession>A0A2I2F0R3</accession>
<organism evidence="4 5">
    <name type="scientific">Aspergillus candidus</name>
    <dbReference type="NCBI Taxonomy" id="41067"/>
    <lineage>
        <taxon>Eukaryota</taxon>
        <taxon>Fungi</taxon>
        <taxon>Dikarya</taxon>
        <taxon>Ascomycota</taxon>
        <taxon>Pezizomycotina</taxon>
        <taxon>Eurotiomycetes</taxon>
        <taxon>Eurotiomycetidae</taxon>
        <taxon>Eurotiales</taxon>
        <taxon>Aspergillaceae</taxon>
        <taxon>Aspergillus</taxon>
        <taxon>Aspergillus subgen. Circumdati</taxon>
    </lineage>
</organism>
<dbReference type="Proteomes" id="UP000234585">
    <property type="component" value="Unassembled WGS sequence"/>
</dbReference>
<evidence type="ECO:0000256" key="1">
    <source>
        <dbReference type="SAM" id="MobiDB-lite"/>
    </source>
</evidence>
<feature type="signal peptide" evidence="2">
    <location>
        <begin position="1"/>
        <end position="20"/>
    </location>
</feature>
<dbReference type="RefSeq" id="XP_024668236.1">
    <property type="nucleotide sequence ID" value="XM_024818081.1"/>
</dbReference>
<evidence type="ECO:0000259" key="3">
    <source>
        <dbReference type="Pfam" id="PF23584"/>
    </source>
</evidence>
<gene>
    <name evidence="4" type="ORF">BDW47DRAFT_134441</name>
</gene>
<keyword evidence="5" id="KW-1185">Reference proteome</keyword>
<protein>
    <recommendedName>
        <fullName evidence="3">DUF7136 domain-containing protein</fullName>
    </recommendedName>
</protein>
<feature type="compositionally biased region" description="Low complexity" evidence="1">
    <location>
        <begin position="255"/>
        <end position="280"/>
    </location>
</feature>